<proteinExistence type="predicted"/>
<keyword evidence="4" id="KW-1185">Reference proteome</keyword>
<feature type="domain" description="Gfd2/YDR514C-like C-terminal" evidence="2">
    <location>
        <begin position="65"/>
        <end position="265"/>
    </location>
</feature>
<dbReference type="InterPro" id="IPR040151">
    <property type="entry name" value="Gfd2/YDR514C-like"/>
</dbReference>
<evidence type="ECO:0000256" key="1">
    <source>
        <dbReference type="SAM" id="MobiDB-lite"/>
    </source>
</evidence>
<dbReference type="SUPFAM" id="SSF53098">
    <property type="entry name" value="Ribonuclease H-like"/>
    <property type="match status" value="1"/>
</dbReference>
<dbReference type="Proteomes" id="UP001521222">
    <property type="component" value="Unassembled WGS sequence"/>
</dbReference>
<accession>A0ABR3R158</accession>
<dbReference type="Gene3D" id="3.30.420.10">
    <property type="entry name" value="Ribonuclease H-like superfamily/Ribonuclease H"/>
    <property type="match status" value="1"/>
</dbReference>
<dbReference type="InterPro" id="IPR012337">
    <property type="entry name" value="RNaseH-like_sf"/>
</dbReference>
<feature type="compositionally biased region" description="Low complexity" evidence="1">
    <location>
        <begin position="445"/>
        <end position="467"/>
    </location>
</feature>
<dbReference type="EMBL" id="JAKIXB020000024">
    <property type="protein sequence ID" value="KAL1598125.1"/>
    <property type="molecule type" value="Genomic_DNA"/>
</dbReference>
<comment type="caution">
    <text evidence="3">The sequence shown here is derived from an EMBL/GenBank/DDBJ whole genome shotgun (WGS) entry which is preliminary data.</text>
</comment>
<sequence length="584" mass="63514">MTSWADKAKAGAPPPTSDQRLKSLADAYAKYEHTPKTVLREALGYYVDILPEVPGIARPLVEHTIVICVDTESYTLNTDQMTELGLAYISRKTAQKVGAPGPHGQKLQEALQFFHFRIAEHAHLRSNREDSKGPLGNRFGHTRFITFRELREVLEYQFNQEIETDDPELKGCKRPVVLVGHALEHDVENAKKEGLNYNFLDNLSIVARVDTQALARESKDWIPPHDMRTNEIGLKVLIEKLGFQHLDDHTACNDAARTMMCGVHMILPIELRTSDNPTMQEIADRVEERSKFTSPAPYGTELCCTRCGWRDHSIEDCTAAVTCAACVKWYKGPDRDEIIHSHIETYCLRVAKTKAWSRRYRDASIKHRNFGKPFPSAVLQGPGDDAHPWSTFPFWPLKKWDDILVGLSMASYNPRLRQPPLFARNMEAALGGLPVPTTGSWITLASRRSSSDSTATRSGVASSKSSSPAPPPTADKTAVAATSSAILASSGSSSWFDDFPALPAALSGSTVASTPTASSTQPPVPASAITVKREVKMSDMRRLHGGGARGGFGRGGSSGGSSGGGGGGSAASTSAGGAWDAWND</sequence>
<evidence type="ECO:0000259" key="2">
    <source>
        <dbReference type="Pfam" id="PF21762"/>
    </source>
</evidence>
<feature type="compositionally biased region" description="Gly residues" evidence="1">
    <location>
        <begin position="545"/>
        <end position="569"/>
    </location>
</feature>
<dbReference type="InterPro" id="IPR036397">
    <property type="entry name" value="RNaseH_sf"/>
</dbReference>
<dbReference type="InterPro" id="IPR048519">
    <property type="entry name" value="Gfd2/YDR514C-like_C"/>
</dbReference>
<evidence type="ECO:0000313" key="3">
    <source>
        <dbReference type="EMBL" id="KAL1598125.1"/>
    </source>
</evidence>
<feature type="region of interest" description="Disordered" evidence="1">
    <location>
        <begin position="445"/>
        <end position="477"/>
    </location>
</feature>
<gene>
    <name evidence="3" type="ORF">SLS59_007135</name>
</gene>
<dbReference type="PANTHER" id="PTHR28083:SF1">
    <property type="entry name" value="GOOD FOR FULL DBP5 ACTIVITY PROTEIN 2"/>
    <property type="match status" value="1"/>
</dbReference>
<dbReference type="PANTHER" id="PTHR28083">
    <property type="entry name" value="GOOD FOR FULL DBP5 ACTIVITY PROTEIN 2"/>
    <property type="match status" value="1"/>
</dbReference>
<dbReference type="Pfam" id="PF21762">
    <property type="entry name" value="DEDDh_C"/>
    <property type="match status" value="1"/>
</dbReference>
<name>A0ABR3R158_9PLEO</name>
<evidence type="ECO:0000313" key="4">
    <source>
        <dbReference type="Proteomes" id="UP001521222"/>
    </source>
</evidence>
<reference evidence="3 4" key="1">
    <citation type="submission" date="2024-02" db="EMBL/GenBank/DDBJ databases">
        <title>De novo assembly and annotation of 12 fungi associated with fruit tree decline syndrome in Ontario, Canada.</title>
        <authorList>
            <person name="Sulman M."/>
            <person name="Ellouze W."/>
            <person name="Ilyukhin E."/>
        </authorList>
    </citation>
    <scope>NUCLEOTIDE SEQUENCE [LARGE SCALE GENOMIC DNA]</scope>
    <source>
        <strain evidence="3 4">M97-236</strain>
    </source>
</reference>
<feature type="region of interest" description="Disordered" evidence="1">
    <location>
        <begin position="542"/>
        <end position="584"/>
    </location>
</feature>
<protein>
    <recommendedName>
        <fullName evidence="2">Gfd2/YDR514C-like C-terminal domain-containing protein</fullName>
    </recommendedName>
</protein>
<organism evidence="3 4">
    <name type="scientific">Nothophoma quercina</name>
    <dbReference type="NCBI Taxonomy" id="749835"/>
    <lineage>
        <taxon>Eukaryota</taxon>
        <taxon>Fungi</taxon>
        <taxon>Dikarya</taxon>
        <taxon>Ascomycota</taxon>
        <taxon>Pezizomycotina</taxon>
        <taxon>Dothideomycetes</taxon>
        <taxon>Pleosporomycetidae</taxon>
        <taxon>Pleosporales</taxon>
        <taxon>Pleosporineae</taxon>
        <taxon>Didymellaceae</taxon>
        <taxon>Nothophoma</taxon>
    </lineage>
</organism>